<dbReference type="SUPFAM" id="SSF48452">
    <property type="entry name" value="TPR-like"/>
    <property type="match status" value="2"/>
</dbReference>
<dbReference type="PROSITE" id="PS50005">
    <property type="entry name" value="TPR"/>
    <property type="match status" value="1"/>
</dbReference>
<evidence type="ECO:0000256" key="9">
    <source>
        <dbReference type="ARBA" id="ARBA00023212"/>
    </source>
</evidence>
<feature type="repeat" description="TPR" evidence="10">
    <location>
        <begin position="685"/>
        <end position="718"/>
    </location>
</feature>
<gene>
    <name evidence="13" type="ORF">TRIATDRAFT_226514</name>
</gene>
<dbReference type="SUPFAM" id="SSF52540">
    <property type="entry name" value="P-loop containing nucleoside triphosphate hydrolases"/>
    <property type="match status" value="1"/>
</dbReference>
<dbReference type="SMART" id="SM00028">
    <property type="entry name" value="TPR"/>
    <property type="match status" value="6"/>
</dbReference>
<evidence type="ECO:0000256" key="1">
    <source>
        <dbReference type="ARBA" id="ARBA00004245"/>
    </source>
</evidence>
<reference evidence="13 14" key="1">
    <citation type="journal article" date="2011" name="Genome Biol.">
        <title>Comparative genome sequence analysis underscores mycoparasitism as the ancestral life style of Trichoderma.</title>
        <authorList>
            <person name="Kubicek C.P."/>
            <person name="Herrera-Estrella A."/>
            <person name="Seidl-Seiboth V."/>
            <person name="Martinez D.A."/>
            <person name="Druzhinina I.S."/>
            <person name="Thon M."/>
            <person name="Zeilinger S."/>
            <person name="Casas-Flores S."/>
            <person name="Horwitz B.A."/>
            <person name="Mukherjee P.K."/>
            <person name="Mukherjee M."/>
            <person name="Kredics L."/>
            <person name="Alcaraz L.D."/>
            <person name="Aerts A."/>
            <person name="Antal Z."/>
            <person name="Atanasova L."/>
            <person name="Cervantes-Badillo M.G."/>
            <person name="Challacombe J."/>
            <person name="Chertkov O."/>
            <person name="McCluskey K."/>
            <person name="Coulpier F."/>
            <person name="Deshpande N."/>
            <person name="von Doehren H."/>
            <person name="Ebbole D.J."/>
            <person name="Esquivel-Naranjo E.U."/>
            <person name="Fekete E."/>
            <person name="Flipphi M."/>
            <person name="Glaser F."/>
            <person name="Gomez-Rodriguez E.Y."/>
            <person name="Gruber S."/>
            <person name="Han C."/>
            <person name="Henrissat B."/>
            <person name="Hermosa R."/>
            <person name="Hernandez-Onate M."/>
            <person name="Karaffa L."/>
            <person name="Kosti I."/>
            <person name="Le Crom S."/>
            <person name="Lindquist E."/>
            <person name="Lucas S."/>
            <person name="Luebeck M."/>
            <person name="Luebeck P.S."/>
            <person name="Margeot A."/>
            <person name="Metz B."/>
            <person name="Misra M."/>
            <person name="Nevalainen H."/>
            <person name="Omann M."/>
            <person name="Packer N."/>
            <person name="Perrone G."/>
            <person name="Uresti-Rivera E.E."/>
            <person name="Salamov A."/>
            <person name="Schmoll M."/>
            <person name="Seiboth B."/>
            <person name="Shapiro H."/>
            <person name="Sukno S."/>
            <person name="Tamayo-Ramos J.A."/>
            <person name="Tisch D."/>
            <person name="Wiest A."/>
            <person name="Wilkinson H.H."/>
            <person name="Zhang M."/>
            <person name="Coutinho P.M."/>
            <person name="Kenerley C.M."/>
            <person name="Monte E."/>
            <person name="Baker S.E."/>
            <person name="Grigoriev I.V."/>
        </authorList>
    </citation>
    <scope>NUCLEOTIDE SEQUENCE [LARGE SCALE GENOMIC DNA]</scope>
    <source>
        <strain evidence="14">ATCC 20476 / IMI 206040</strain>
    </source>
</reference>
<evidence type="ECO:0000256" key="10">
    <source>
        <dbReference type="PROSITE-ProRule" id="PRU00339"/>
    </source>
</evidence>
<name>G9P6J2_HYPAI</name>
<comment type="subcellular location">
    <subcellularLocation>
        <location evidence="1">Cytoplasm</location>
        <location evidence="1">Cytoskeleton</location>
    </subcellularLocation>
</comment>
<evidence type="ECO:0000313" key="13">
    <source>
        <dbReference type="EMBL" id="EHK40635.1"/>
    </source>
</evidence>
<dbReference type="Pfam" id="PF13424">
    <property type="entry name" value="TPR_12"/>
    <property type="match status" value="2"/>
</dbReference>
<evidence type="ECO:0000256" key="2">
    <source>
        <dbReference type="ARBA" id="ARBA00009622"/>
    </source>
</evidence>
<dbReference type="HOGENOM" id="CLU_000288_125_8_1"/>
<dbReference type="InterPro" id="IPR027417">
    <property type="entry name" value="P-loop_NTPase"/>
</dbReference>
<organism evidence="13 14">
    <name type="scientific">Hypocrea atroviridis (strain ATCC 20476 / IMI 206040)</name>
    <name type="common">Trichoderma atroviride</name>
    <dbReference type="NCBI Taxonomy" id="452589"/>
    <lineage>
        <taxon>Eukaryota</taxon>
        <taxon>Fungi</taxon>
        <taxon>Dikarya</taxon>
        <taxon>Ascomycota</taxon>
        <taxon>Pezizomycotina</taxon>
        <taxon>Sordariomycetes</taxon>
        <taxon>Hypocreomycetidae</taxon>
        <taxon>Hypocreales</taxon>
        <taxon>Hypocreaceae</taxon>
        <taxon>Trichoderma</taxon>
    </lineage>
</organism>
<dbReference type="InterPro" id="IPR056681">
    <property type="entry name" value="DUF7779"/>
</dbReference>
<keyword evidence="8" id="KW-0505">Motor protein</keyword>
<feature type="domain" description="ORC1/DEAH AAA+ ATPase" evidence="11">
    <location>
        <begin position="77"/>
        <end position="164"/>
    </location>
</feature>
<dbReference type="OMA" id="TTYHAQG"/>
<keyword evidence="5" id="KW-0677">Repeat</keyword>
<dbReference type="PANTHER" id="PTHR45783">
    <property type="entry name" value="KINESIN LIGHT CHAIN"/>
    <property type="match status" value="1"/>
</dbReference>
<dbReference type="GO" id="GO:0007018">
    <property type="term" value="P:microtubule-based movement"/>
    <property type="evidence" value="ECO:0007669"/>
    <property type="project" value="TreeGrafter"/>
</dbReference>
<dbReference type="Gene3D" id="1.25.40.10">
    <property type="entry name" value="Tetratricopeptide repeat domain"/>
    <property type="match status" value="2"/>
</dbReference>
<evidence type="ECO:0000256" key="4">
    <source>
        <dbReference type="ARBA" id="ARBA00022701"/>
    </source>
</evidence>
<dbReference type="GO" id="GO:0005737">
    <property type="term" value="C:cytoplasm"/>
    <property type="evidence" value="ECO:0007669"/>
    <property type="project" value="TreeGrafter"/>
</dbReference>
<dbReference type="Pfam" id="PF25000">
    <property type="entry name" value="DUF7779"/>
    <property type="match status" value="1"/>
</dbReference>
<evidence type="ECO:0000256" key="7">
    <source>
        <dbReference type="ARBA" id="ARBA00023054"/>
    </source>
</evidence>
<accession>G9P6J2</accession>
<dbReference type="GO" id="GO:0043531">
    <property type="term" value="F:ADP binding"/>
    <property type="evidence" value="ECO:0007669"/>
    <property type="project" value="InterPro"/>
</dbReference>
<keyword evidence="4" id="KW-0493">Microtubule</keyword>
<dbReference type="InterPro" id="IPR002151">
    <property type="entry name" value="Kinesin_light"/>
</dbReference>
<comment type="similarity">
    <text evidence="2">Belongs to the kinesin light chain family.</text>
</comment>
<dbReference type="EMBL" id="ABDG02000027">
    <property type="protein sequence ID" value="EHK40635.1"/>
    <property type="molecule type" value="Genomic_DNA"/>
</dbReference>
<evidence type="ECO:0000259" key="12">
    <source>
        <dbReference type="Pfam" id="PF25000"/>
    </source>
</evidence>
<dbReference type="InterPro" id="IPR019734">
    <property type="entry name" value="TPR_rpt"/>
</dbReference>
<keyword evidence="9" id="KW-0206">Cytoskeleton</keyword>
<dbReference type="Pfam" id="PF13374">
    <property type="entry name" value="TPR_10"/>
    <property type="match status" value="3"/>
</dbReference>
<dbReference type="Gene3D" id="3.40.50.300">
    <property type="entry name" value="P-loop containing nucleotide triphosphate hydrolases"/>
    <property type="match status" value="1"/>
</dbReference>
<evidence type="ECO:0000259" key="11">
    <source>
        <dbReference type="Pfam" id="PF13401"/>
    </source>
</evidence>
<dbReference type="GO" id="GO:0005871">
    <property type="term" value="C:kinesin complex"/>
    <property type="evidence" value="ECO:0007669"/>
    <property type="project" value="InterPro"/>
</dbReference>
<keyword evidence="3" id="KW-0963">Cytoplasm</keyword>
<keyword evidence="14" id="KW-1185">Reference proteome</keyword>
<comment type="caution">
    <text evidence="13">The sequence shown here is derived from an EMBL/GenBank/DDBJ whole genome shotgun (WGS) entry which is preliminary data.</text>
</comment>
<evidence type="ECO:0000256" key="5">
    <source>
        <dbReference type="ARBA" id="ARBA00022737"/>
    </source>
</evidence>
<protein>
    <submittedName>
        <fullName evidence="13">Uncharacterized protein</fullName>
    </submittedName>
</protein>
<evidence type="ECO:0000256" key="8">
    <source>
        <dbReference type="ARBA" id="ARBA00023175"/>
    </source>
</evidence>
<dbReference type="GO" id="GO:0005874">
    <property type="term" value="C:microtubule"/>
    <property type="evidence" value="ECO:0007669"/>
    <property type="project" value="UniProtKB-KW"/>
</dbReference>
<dbReference type="PANTHER" id="PTHR45783:SF3">
    <property type="entry name" value="KINESIN LIGHT CHAIN"/>
    <property type="match status" value="1"/>
</dbReference>
<dbReference type="AlphaFoldDB" id="G9P6J2"/>
<dbReference type="GO" id="GO:0019894">
    <property type="term" value="F:kinesin binding"/>
    <property type="evidence" value="ECO:0007669"/>
    <property type="project" value="TreeGrafter"/>
</dbReference>
<sequence>MAASGHERRYISNSHFGDNTNIYQGDVHLHIPHKQARAEVKAVCAIPYPRNEDLVSRPDLINKLDELLPQTPGFYSAALWGLGGSGKTQLALHYAYQRCNGSEYCVFWVHADSEATFTTDYKTIGKKLGVSETLDGSDLLDAVRSSIEAQPQWVIILDNADDLKLFGVVDSNRTNESLYKYIPQGSHGTVLWTSRDKKIEGTLVGSTRGIMVPPMTRDEATSLLVAASGDASAVADTEIDRLLEELQRLPLAVSQAGAYLRRTSMTIKEYLELLMQGSSRWDLLKTNDFDRHRRPEVSNSVLETWKISTRRIREESELSYRLLHIIAYVDNQDIPYELIMAASQYDVGDKGKAKQISDTEVKQAITRLVEFSFLDMRREEGGLQSYEMHKLVQEAVRYGLCTQGRMEMAQGMITTTGQDNTETGEAYYASMTLQIVDDMFPITEKTSWATCDKYMAHAIRVGEWAEVSGKKVETVKLLDKVSGFLYDRGRWREKEPLDLRVLDLRRETLGEMHPGTIWSLASLAGTYFEQGRYDEAERICTKALNLRQEVLGEKHQHAIWSMQLLAVIYTEQGRYTEAEGICKQALNIQCEVLGENHADTMWTMSYLSVVHIWQGQYSKAEGICKQILHFRRKEFGDNHPDTIKSIRDLVETYYGQGHYDKAEELQKQVLDLQREVMGDKHPYTTRSMKDLGTTYFCQGRYHDAERIYEQALVIQREVFGENHPFVLQTMGCLARALSVLGQYDKAEELQRSALELQRELLGEKHPDTITSIRRLELIKGDRGRKIKWKPGRGNLRGFLHSRFRKSKE</sequence>
<dbReference type="OrthoDB" id="5986190at2759"/>
<keyword evidence="7" id="KW-0175">Coiled coil</keyword>
<dbReference type="Proteomes" id="UP000005426">
    <property type="component" value="Unassembled WGS sequence"/>
</dbReference>
<evidence type="ECO:0000256" key="6">
    <source>
        <dbReference type="ARBA" id="ARBA00022803"/>
    </source>
</evidence>
<evidence type="ECO:0000313" key="14">
    <source>
        <dbReference type="Proteomes" id="UP000005426"/>
    </source>
</evidence>
<proteinExistence type="inferred from homology"/>
<feature type="domain" description="DUF7779" evidence="12">
    <location>
        <begin position="316"/>
        <end position="400"/>
    </location>
</feature>
<dbReference type="Pfam" id="PF13401">
    <property type="entry name" value="AAA_22"/>
    <property type="match status" value="1"/>
</dbReference>
<evidence type="ECO:0000256" key="3">
    <source>
        <dbReference type="ARBA" id="ARBA00022490"/>
    </source>
</evidence>
<dbReference type="STRING" id="452589.G9P6J2"/>
<keyword evidence="6 10" id="KW-0802">TPR repeat</keyword>
<dbReference type="InterPro" id="IPR011990">
    <property type="entry name" value="TPR-like_helical_dom_sf"/>
</dbReference>
<dbReference type="InterPro" id="IPR049945">
    <property type="entry name" value="AAA_22"/>
</dbReference>
<dbReference type="eggNOG" id="KOG1840">
    <property type="taxonomic scope" value="Eukaryota"/>
</dbReference>